<dbReference type="PANTHER" id="PTHR43585">
    <property type="entry name" value="FUMIPYRROLE BIOSYNTHESIS PROTEIN C"/>
    <property type="match status" value="1"/>
</dbReference>
<comment type="caution">
    <text evidence="6">The sequence shown here is derived from an EMBL/GenBank/DDBJ whole genome shotgun (WGS) entry which is preliminary data.</text>
</comment>
<dbReference type="GO" id="GO:0016874">
    <property type="term" value="F:ligase activity"/>
    <property type="evidence" value="ECO:0007669"/>
    <property type="project" value="UniProtKB-KW"/>
</dbReference>
<dbReference type="PANTHER" id="PTHR43585:SF2">
    <property type="entry name" value="ATP-GRASP ENZYME FSQD"/>
    <property type="match status" value="1"/>
</dbReference>
<name>A0A4R2Q1W9_9PSEU</name>
<dbReference type="Gene3D" id="3.30.470.20">
    <property type="entry name" value="ATP-grasp fold, B domain"/>
    <property type="match status" value="1"/>
</dbReference>
<keyword evidence="1" id="KW-0436">Ligase</keyword>
<dbReference type="OrthoDB" id="8441067at2"/>
<dbReference type="EMBL" id="SLXQ01000023">
    <property type="protein sequence ID" value="TCP42643.1"/>
    <property type="molecule type" value="Genomic_DNA"/>
</dbReference>
<sequence>MNTSRRYDFFVLGLDQRNRETLWDVPGMERCRFHSLLSVAELLQPRNLSMSELLARAEWQLDNFDGTVDAIAGYWDFPVSSMVPLLCHRRGLPAASLTAVLKCEHKYWSRLEQEKVIDEVPRFGLVSFRADVPPPGVSYPLWLKPVKSVSSELAFKVHDDNEFRGALRQIRDGTSRVGERFQYILDQVELPTKITELGGEGCLAEEAVSGTQVTVEGYSTAGGVTIYGVIDSYNYPEGSSFLRYQYPSALPGDVIDRLRRVSERVINHIGLVDTAFNIEYFWNPSTGAVHLLEINPRHSQSHALLFDYVDGIPNHQCMVQIALGMRPNLSYRDGTYTLAAKWFLRRFTDGEVIRVPTDLEVREVERAVPGCSIEILVREGDRLSSLSEQDSYSYALATIHTGGQNDEQLQDKYNRCIELLNFDIVA</sequence>
<evidence type="ECO:0000259" key="5">
    <source>
        <dbReference type="PROSITE" id="PS50975"/>
    </source>
</evidence>
<dbReference type="AlphaFoldDB" id="A0A4R2Q1W9"/>
<dbReference type="GO" id="GO:0046872">
    <property type="term" value="F:metal ion binding"/>
    <property type="evidence" value="ECO:0007669"/>
    <property type="project" value="InterPro"/>
</dbReference>
<evidence type="ECO:0000256" key="4">
    <source>
        <dbReference type="PROSITE-ProRule" id="PRU00409"/>
    </source>
</evidence>
<dbReference type="InterPro" id="IPR052032">
    <property type="entry name" value="ATP-dep_AA_Ligase"/>
</dbReference>
<keyword evidence="3 4" id="KW-0067">ATP-binding</keyword>
<feature type="domain" description="ATP-grasp" evidence="5">
    <location>
        <begin position="110"/>
        <end position="323"/>
    </location>
</feature>
<evidence type="ECO:0000256" key="1">
    <source>
        <dbReference type="ARBA" id="ARBA00022598"/>
    </source>
</evidence>
<dbReference type="PROSITE" id="PS50975">
    <property type="entry name" value="ATP_GRASP"/>
    <property type="match status" value="1"/>
</dbReference>
<reference evidence="6 7" key="1">
    <citation type="submission" date="2019-03" db="EMBL/GenBank/DDBJ databases">
        <title>Genomic Encyclopedia of Type Strains, Phase IV (KMG-IV): sequencing the most valuable type-strain genomes for metagenomic binning, comparative biology and taxonomic classification.</title>
        <authorList>
            <person name="Goeker M."/>
        </authorList>
    </citation>
    <scope>NUCLEOTIDE SEQUENCE [LARGE SCALE GENOMIC DNA]</scope>
    <source>
        <strain evidence="6 7">DSM 45765</strain>
    </source>
</reference>
<keyword evidence="7" id="KW-1185">Reference proteome</keyword>
<evidence type="ECO:0000256" key="2">
    <source>
        <dbReference type="ARBA" id="ARBA00022741"/>
    </source>
</evidence>
<keyword evidence="2 4" id="KW-0547">Nucleotide-binding</keyword>
<proteinExistence type="predicted"/>
<dbReference type="Pfam" id="PF13535">
    <property type="entry name" value="ATP-grasp_4"/>
    <property type="match status" value="1"/>
</dbReference>
<protein>
    <submittedName>
        <fullName evidence="6">ATP-grasp domain-containing protein</fullName>
    </submittedName>
</protein>
<evidence type="ECO:0000313" key="6">
    <source>
        <dbReference type="EMBL" id="TCP42643.1"/>
    </source>
</evidence>
<dbReference type="Proteomes" id="UP000294911">
    <property type="component" value="Unassembled WGS sequence"/>
</dbReference>
<evidence type="ECO:0000313" key="7">
    <source>
        <dbReference type="Proteomes" id="UP000294911"/>
    </source>
</evidence>
<organism evidence="6 7">
    <name type="scientific">Tamaricihabitans halophyticus</name>
    <dbReference type="NCBI Taxonomy" id="1262583"/>
    <lineage>
        <taxon>Bacteria</taxon>
        <taxon>Bacillati</taxon>
        <taxon>Actinomycetota</taxon>
        <taxon>Actinomycetes</taxon>
        <taxon>Pseudonocardiales</taxon>
        <taxon>Pseudonocardiaceae</taxon>
        <taxon>Tamaricihabitans</taxon>
    </lineage>
</organism>
<dbReference type="InterPro" id="IPR011761">
    <property type="entry name" value="ATP-grasp"/>
</dbReference>
<evidence type="ECO:0000256" key="3">
    <source>
        <dbReference type="ARBA" id="ARBA00022840"/>
    </source>
</evidence>
<gene>
    <name evidence="6" type="ORF">EV191_12343</name>
</gene>
<dbReference type="GO" id="GO:0005524">
    <property type="term" value="F:ATP binding"/>
    <property type="evidence" value="ECO:0007669"/>
    <property type="project" value="UniProtKB-UniRule"/>
</dbReference>
<dbReference type="SUPFAM" id="SSF56059">
    <property type="entry name" value="Glutathione synthetase ATP-binding domain-like"/>
    <property type="match status" value="1"/>
</dbReference>
<accession>A0A4R2Q1W9</accession>